<comment type="caution">
    <text evidence="1">The sequence shown here is derived from an EMBL/GenBank/DDBJ whole genome shotgun (WGS) entry which is preliminary data.</text>
</comment>
<name>A0A430VFX7_THESC</name>
<dbReference type="Proteomes" id="UP000287467">
    <property type="component" value="Unassembled WGS sequence"/>
</dbReference>
<protein>
    <submittedName>
        <fullName evidence="1">Uncharacterized protein</fullName>
    </submittedName>
</protein>
<sequence>MRQTLLTAKDFTPSTEPVGQGEYVIAERKVPPLTVEEYRAGVRLFARVQGQADFTANNDGFVSNFPVPAVQVKELDAGGVVLLDKATLAQYPVFTANPATPPSGYYGVVTFDANGLCRGITVHGASFPHDFRVLFYPAQGLAKLRVTRKETGVRKDILQVDLFRLNGIDHDDREKGIRLERGAAAFQDRYLQVVVQGLVDEGRAQNASFAVTVMTLELPVLSWDVNTYVRQLSRDLRRPLTTDQAMTLADAALARV</sequence>
<accession>A0A430VFX7</accession>
<evidence type="ECO:0000313" key="2">
    <source>
        <dbReference type="Proteomes" id="UP000287467"/>
    </source>
</evidence>
<gene>
    <name evidence="1" type="ORF">CSW14_10495</name>
</gene>
<dbReference type="EMBL" id="PEMW01000420">
    <property type="protein sequence ID" value="RTI49985.1"/>
    <property type="molecule type" value="Genomic_DNA"/>
</dbReference>
<reference evidence="1 2" key="1">
    <citation type="journal article" date="2019" name="Extremophiles">
        <title>Biogeography of thermophiles and predominance of Thermus scotoductus in domestic water heaters.</title>
        <authorList>
            <person name="Wilpiszeski R.L."/>
            <person name="Zhang Z."/>
            <person name="House C.H."/>
        </authorList>
    </citation>
    <scope>NUCLEOTIDE SEQUENCE [LARGE SCALE GENOMIC DNA]</scope>
    <source>
        <strain evidence="1 2">1_S1</strain>
    </source>
</reference>
<dbReference type="AlphaFoldDB" id="A0A430VFX7"/>
<organism evidence="1 2">
    <name type="scientific">Thermus scotoductus</name>
    <dbReference type="NCBI Taxonomy" id="37636"/>
    <lineage>
        <taxon>Bacteria</taxon>
        <taxon>Thermotogati</taxon>
        <taxon>Deinococcota</taxon>
        <taxon>Deinococci</taxon>
        <taxon>Thermales</taxon>
        <taxon>Thermaceae</taxon>
        <taxon>Thermus</taxon>
    </lineage>
</organism>
<dbReference type="RefSeq" id="WP_126248555.1">
    <property type="nucleotide sequence ID" value="NZ_PEMW01000420.1"/>
</dbReference>
<evidence type="ECO:0000313" key="1">
    <source>
        <dbReference type="EMBL" id="RTI49985.1"/>
    </source>
</evidence>
<proteinExistence type="predicted"/>